<keyword evidence="5" id="KW-1185">Reference proteome</keyword>
<reference evidence="4 5" key="1">
    <citation type="submission" date="2018-10" db="EMBL/GenBank/DDBJ databases">
        <title>Genome sequencing of Pedobacter jejuensis TNB23.</title>
        <authorList>
            <person name="Cho Y.-J."/>
            <person name="Cho A."/>
            <person name="Kim O.-S."/>
        </authorList>
    </citation>
    <scope>NUCLEOTIDE SEQUENCE [LARGE SCALE GENOMIC DNA]</scope>
    <source>
        <strain evidence="4 5">TNB23</strain>
    </source>
</reference>
<name>A0A3N0BQ94_9SPHI</name>
<keyword evidence="1" id="KW-1133">Transmembrane helix</keyword>
<dbReference type="InterPro" id="IPR032508">
    <property type="entry name" value="FecR_C"/>
</dbReference>
<evidence type="ECO:0000256" key="1">
    <source>
        <dbReference type="SAM" id="Phobius"/>
    </source>
</evidence>
<dbReference type="PANTHER" id="PTHR30273:SF2">
    <property type="entry name" value="PROTEIN FECR"/>
    <property type="match status" value="1"/>
</dbReference>
<keyword evidence="1" id="KW-0472">Membrane</keyword>
<sequence>MQKTEAEILLQKYVEGSATNDEKALLEAWYSKSKFASASDFTAEAKLLQLERLRSSLKAHSDNAENIYLPKKVIIWPRIAVAASLLLFICFGAYFFTSKSNKTRLLSVQQTHDIAPGNNKAILTLANGEKIAIGSTKTIALAFQGNTRIDIGAANEVTYHTDRSQPNNTIQYNTLTTPRGGQYPLTLSDGTKVWLDAASSITFPVSFTGDSREVRITGQVYFEVAHNPKKPFKVRTNDEIVEVLGTHFNINTYPDEPASKTTLFEGSVKIITQGSHKFLKPGQQAEVSAGQIGVVDHADVDEALAWHNGLFQFNDADIQTVMRQLSRWYDVDISYEGKITNRRFSGKIQRNISALKLSDILSYKEINFRIEGKKIIVTP</sequence>
<dbReference type="Proteomes" id="UP000274046">
    <property type="component" value="Unassembled WGS sequence"/>
</dbReference>
<dbReference type="InterPro" id="IPR006860">
    <property type="entry name" value="FecR"/>
</dbReference>
<dbReference type="InterPro" id="IPR012373">
    <property type="entry name" value="Ferrdict_sens_TM"/>
</dbReference>
<evidence type="ECO:0000259" key="3">
    <source>
        <dbReference type="Pfam" id="PF16344"/>
    </source>
</evidence>
<evidence type="ECO:0000313" key="5">
    <source>
        <dbReference type="Proteomes" id="UP000274046"/>
    </source>
</evidence>
<dbReference type="PANTHER" id="PTHR30273">
    <property type="entry name" value="PERIPLASMIC SIGNAL SENSOR AND SIGMA FACTOR ACTIVATOR FECR-RELATED"/>
    <property type="match status" value="1"/>
</dbReference>
<dbReference type="Pfam" id="PF16344">
    <property type="entry name" value="FecR_C"/>
    <property type="match status" value="1"/>
</dbReference>
<dbReference type="AlphaFoldDB" id="A0A3N0BQ94"/>
<comment type="caution">
    <text evidence="4">The sequence shown here is derived from an EMBL/GenBank/DDBJ whole genome shotgun (WGS) entry which is preliminary data.</text>
</comment>
<accession>A0A3N0BQ94</accession>
<dbReference type="PIRSF" id="PIRSF018266">
    <property type="entry name" value="FecR"/>
    <property type="match status" value="1"/>
</dbReference>
<gene>
    <name evidence="4" type="ORF">D7004_15790</name>
</gene>
<protein>
    <submittedName>
        <fullName evidence="4">DUF4974 domain-containing protein</fullName>
    </submittedName>
</protein>
<dbReference type="EMBL" id="RBEE01000042">
    <property type="protein sequence ID" value="RNL51179.1"/>
    <property type="molecule type" value="Genomic_DNA"/>
</dbReference>
<feature type="domain" description="FecR protein" evidence="2">
    <location>
        <begin position="174"/>
        <end position="269"/>
    </location>
</feature>
<dbReference type="GO" id="GO:0016989">
    <property type="term" value="F:sigma factor antagonist activity"/>
    <property type="evidence" value="ECO:0007669"/>
    <property type="project" value="TreeGrafter"/>
</dbReference>
<feature type="transmembrane region" description="Helical" evidence="1">
    <location>
        <begin position="75"/>
        <end position="96"/>
    </location>
</feature>
<keyword evidence="1" id="KW-0812">Transmembrane</keyword>
<evidence type="ECO:0000259" key="2">
    <source>
        <dbReference type="Pfam" id="PF04773"/>
    </source>
</evidence>
<dbReference type="Gene3D" id="2.60.120.1440">
    <property type="match status" value="1"/>
</dbReference>
<dbReference type="Pfam" id="PF04773">
    <property type="entry name" value="FecR"/>
    <property type="match status" value="1"/>
</dbReference>
<dbReference type="OrthoDB" id="1099963at2"/>
<proteinExistence type="predicted"/>
<dbReference type="Gene3D" id="3.55.50.30">
    <property type="match status" value="1"/>
</dbReference>
<evidence type="ECO:0000313" key="4">
    <source>
        <dbReference type="EMBL" id="RNL51179.1"/>
    </source>
</evidence>
<dbReference type="RefSeq" id="WP_123206801.1">
    <property type="nucleotide sequence ID" value="NZ_RBEE01000042.1"/>
</dbReference>
<feature type="domain" description="Protein FecR C-terminal" evidence="3">
    <location>
        <begin position="311"/>
        <end position="377"/>
    </location>
</feature>
<organism evidence="4 5">
    <name type="scientific">Pedobacter jejuensis</name>
    <dbReference type="NCBI Taxonomy" id="1268550"/>
    <lineage>
        <taxon>Bacteria</taxon>
        <taxon>Pseudomonadati</taxon>
        <taxon>Bacteroidota</taxon>
        <taxon>Sphingobacteriia</taxon>
        <taxon>Sphingobacteriales</taxon>
        <taxon>Sphingobacteriaceae</taxon>
        <taxon>Pedobacter</taxon>
    </lineage>
</organism>